<dbReference type="InterPro" id="IPR048647">
    <property type="entry name" value="RlmA_N"/>
</dbReference>
<dbReference type="AlphaFoldDB" id="A0A4Q7KX28"/>
<keyword evidence="5" id="KW-1185">Reference proteome</keyword>
<dbReference type="RefSeq" id="WP_130343836.1">
    <property type="nucleotide sequence ID" value="NZ_SGWQ01000003.1"/>
</dbReference>
<protein>
    <submittedName>
        <fullName evidence="4">23S rRNA m(1)G-748 methyltransferase</fullName>
    </submittedName>
</protein>
<organism evidence="4 5">
    <name type="scientific">Herbihabitans rhizosphaerae</name>
    <dbReference type="NCBI Taxonomy" id="1872711"/>
    <lineage>
        <taxon>Bacteria</taxon>
        <taxon>Bacillati</taxon>
        <taxon>Actinomycetota</taxon>
        <taxon>Actinomycetes</taxon>
        <taxon>Pseudonocardiales</taxon>
        <taxon>Pseudonocardiaceae</taxon>
        <taxon>Herbihabitans</taxon>
    </lineage>
</organism>
<keyword evidence="2" id="KW-0949">S-adenosyl-L-methionine</keyword>
<keyword evidence="1" id="KW-0479">Metal-binding</keyword>
<dbReference type="Gene3D" id="3.40.50.150">
    <property type="entry name" value="Vaccinia Virus protein VP39"/>
    <property type="match status" value="1"/>
</dbReference>
<dbReference type="EMBL" id="SGWQ01000003">
    <property type="protein sequence ID" value="RZS40840.1"/>
    <property type="molecule type" value="Genomic_DNA"/>
</dbReference>
<dbReference type="GO" id="GO:0008168">
    <property type="term" value="F:methyltransferase activity"/>
    <property type="evidence" value="ECO:0007669"/>
    <property type="project" value="UniProtKB-KW"/>
</dbReference>
<proteinExistence type="predicted"/>
<evidence type="ECO:0000313" key="5">
    <source>
        <dbReference type="Proteomes" id="UP000294257"/>
    </source>
</evidence>
<dbReference type="InterPro" id="IPR016718">
    <property type="entry name" value="rRNA_m1G-MeTrfase_A_prd"/>
</dbReference>
<dbReference type="PIRSF" id="PIRSF018249">
    <property type="entry name" value="MyrA_prd"/>
    <property type="match status" value="1"/>
</dbReference>
<evidence type="ECO:0000256" key="1">
    <source>
        <dbReference type="PIRSR" id="PIRSR018249-1"/>
    </source>
</evidence>
<feature type="binding site" evidence="1">
    <location>
        <position position="27"/>
    </location>
    <ligand>
        <name>Zn(2+)</name>
        <dbReference type="ChEBI" id="CHEBI:29105"/>
    </ligand>
</feature>
<dbReference type="Proteomes" id="UP000294257">
    <property type="component" value="Unassembled WGS sequence"/>
</dbReference>
<dbReference type="OrthoDB" id="108476at2"/>
<comment type="caution">
    <text evidence="4">The sequence shown here is derived from an EMBL/GenBank/DDBJ whole genome shotgun (WGS) entry which is preliminary data.</text>
</comment>
<reference evidence="4 5" key="1">
    <citation type="submission" date="2019-02" db="EMBL/GenBank/DDBJ databases">
        <title>Genomic Encyclopedia of Type Strains, Phase IV (KMG-IV): sequencing the most valuable type-strain genomes for metagenomic binning, comparative biology and taxonomic classification.</title>
        <authorList>
            <person name="Goeker M."/>
        </authorList>
    </citation>
    <scope>NUCLEOTIDE SEQUENCE [LARGE SCALE GENOMIC DNA]</scope>
    <source>
        <strain evidence="4 5">DSM 101727</strain>
    </source>
</reference>
<feature type="binding site" evidence="2">
    <location>
        <position position="183"/>
    </location>
    <ligand>
        <name>S-adenosyl-L-methionine</name>
        <dbReference type="ChEBI" id="CHEBI:59789"/>
    </ligand>
</feature>
<accession>A0A4Q7KX28</accession>
<dbReference type="CDD" id="cd02440">
    <property type="entry name" value="AdoMet_MTases"/>
    <property type="match status" value="1"/>
</dbReference>
<sequence length="268" mass="28120">MLSDVLPFLACPHCDGGLSLVDGSVRCPGRHSFDVARQGYVSLLPGDTPGGVGDTAAMVGARQRFLAAGHFAPIAAAVASAARGATGAVADLGAGSGYYLARVLDAAPAYGIALDVSKYALRVAARAHPRIGAVACDVWRRIPVRDGVVSVALNVFAPRNGAQTHRILEPGGTLVVVTPTERHLAELVAAFGLLTVDERKEERLATELSPHFTPSAREDVEYAMSLRPEDVDAVIGMGPSARHGDTRLDSDVQTTVTASVTVRTYTRR</sequence>
<dbReference type="GO" id="GO:0046872">
    <property type="term" value="F:metal ion binding"/>
    <property type="evidence" value="ECO:0007669"/>
    <property type="project" value="UniProtKB-KW"/>
</dbReference>
<evidence type="ECO:0000256" key="2">
    <source>
        <dbReference type="PIRSR" id="PIRSR018249-2"/>
    </source>
</evidence>
<dbReference type="GO" id="GO:0032259">
    <property type="term" value="P:methylation"/>
    <property type="evidence" value="ECO:0007669"/>
    <property type="project" value="UniProtKB-KW"/>
</dbReference>
<dbReference type="Pfam" id="PF21302">
    <property type="entry name" value="Zn_ribbon_RlmA"/>
    <property type="match status" value="1"/>
</dbReference>
<keyword evidence="1" id="KW-0862">Zinc</keyword>
<gene>
    <name evidence="4" type="ORF">EV193_103154</name>
</gene>
<keyword evidence="4" id="KW-0489">Methyltransferase</keyword>
<keyword evidence="4" id="KW-0808">Transferase</keyword>
<dbReference type="InterPro" id="IPR029063">
    <property type="entry name" value="SAM-dependent_MTases_sf"/>
</dbReference>
<feature type="binding site" evidence="1">
    <location>
        <position position="11"/>
    </location>
    <ligand>
        <name>Zn(2+)</name>
        <dbReference type="ChEBI" id="CHEBI:29105"/>
    </ligand>
</feature>
<feature type="binding site" evidence="1">
    <location>
        <position position="14"/>
    </location>
    <ligand>
        <name>Zn(2+)</name>
        <dbReference type="ChEBI" id="CHEBI:29105"/>
    </ligand>
</feature>
<name>A0A4Q7KX28_9PSEU</name>
<feature type="binding site" evidence="2">
    <location>
        <position position="71"/>
    </location>
    <ligand>
        <name>S-adenosyl-L-methionine</name>
        <dbReference type="ChEBI" id="CHEBI:59789"/>
    </ligand>
</feature>
<evidence type="ECO:0000259" key="3">
    <source>
        <dbReference type="Pfam" id="PF21302"/>
    </source>
</evidence>
<dbReference type="SUPFAM" id="SSF53335">
    <property type="entry name" value="S-adenosyl-L-methionine-dependent methyltransferases"/>
    <property type="match status" value="1"/>
</dbReference>
<evidence type="ECO:0000313" key="4">
    <source>
        <dbReference type="EMBL" id="RZS40840.1"/>
    </source>
</evidence>
<feature type="domain" description="23S rRNA (guanine(745)-N(1))-methyltransferase N-terminal" evidence="3">
    <location>
        <begin position="10"/>
        <end position="45"/>
    </location>
</feature>
<feature type="binding site" evidence="1">
    <location>
        <position position="31"/>
    </location>
    <ligand>
        <name>Zn(2+)</name>
        <dbReference type="ChEBI" id="CHEBI:29105"/>
    </ligand>
</feature>